<comment type="caution">
    <text evidence="2">The sequence shown here is derived from an EMBL/GenBank/DDBJ whole genome shotgun (WGS) entry which is preliminary data.</text>
</comment>
<name>A0A434AZS2_9BACT</name>
<evidence type="ECO:0000313" key="3">
    <source>
        <dbReference type="Proteomes" id="UP000282985"/>
    </source>
</evidence>
<dbReference type="InterPro" id="IPR003607">
    <property type="entry name" value="HD/PDEase_dom"/>
</dbReference>
<feature type="domain" description="HD" evidence="1">
    <location>
        <begin position="32"/>
        <end position="133"/>
    </location>
</feature>
<dbReference type="CDD" id="cd00077">
    <property type="entry name" value="HDc"/>
    <property type="match status" value="1"/>
</dbReference>
<keyword evidence="3" id="KW-1185">Reference proteome</keyword>
<dbReference type="OrthoDB" id="5728337at2"/>
<proteinExistence type="predicted"/>
<organism evidence="2 3">
    <name type="scientific">Ancylomarina longa</name>
    <dbReference type="NCBI Taxonomy" id="2487017"/>
    <lineage>
        <taxon>Bacteria</taxon>
        <taxon>Pseudomonadati</taxon>
        <taxon>Bacteroidota</taxon>
        <taxon>Bacteroidia</taxon>
        <taxon>Marinilabiliales</taxon>
        <taxon>Marinifilaceae</taxon>
        <taxon>Ancylomarina</taxon>
    </lineage>
</organism>
<gene>
    <name evidence="2" type="ORF">DLK05_01810</name>
</gene>
<dbReference type="Pfam" id="PF01966">
    <property type="entry name" value="HD"/>
    <property type="match status" value="1"/>
</dbReference>
<dbReference type="InterPro" id="IPR006674">
    <property type="entry name" value="HD_domain"/>
</dbReference>
<evidence type="ECO:0000259" key="1">
    <source>
        <dbReference type="PROSITE" id="PS51831"/>
    </source>
</evidence>
<dbReference type="PROSITE" id="PS51831">
    <property type="entry name" value="HD"/>
    <property type="match status" value="1"/>
</dbReference>
<dbReference type="AlphaFoldDB" id="A0A434AZS2"/>
<dbReference type="Gene3D" id="1.10.3210.10">
    <property type="entry name" value="Hypothetical protein af1432"/>
    <property type="match status" value="1"/>
</dbReference>
<dbReference type="Proteomes" id="UP000282985">
    <property type="component" value="Unassembled WGS sequence"/>
</dbReference>
<sequence>MKMQQNNNFIEEVEKYVGKLLEKLPAELCYHNLKHTLEVVEASKNLAVESGLSAEHTEIVIIAAWFHDCGHTITYFGHEEAGMEIAKNFLNKIEYPSDHTQEVLRCIACTKYPSQPQNEMQKVLCDADMFHLTFDDYEYRSMKLKEELEAVTHKEIPFQHWCDTNLEFLEDHCYFTNYGKKILTFFKESNLKKFLHDYCNH</sequence>
<dbReference type="SUPFAM" id="SSF109604">
    <property type="entry name" value="HD-domain/PDEase-like"/>
    <property type="match status" value="1"/>
</dbReference>
<accession>A0A434AZS2</accession>
<dbReference type="SMART" id="SM00471">
    <property type="entry name" value="HDc"/>
    <property type="match status" value="1"/>
</dbReference>
<dbReference type="EMBL" id="RJJX01000001">
    <property type="protein sequence ID" value="RUT80119.1"/>
    <property type="molecule type" value="Genomic_DNA"/>
</dbReference>
<evidence type="ECO:0000313" key="2">
    <source>
        <dbReference type="EMBL" id="RUT80119.1"/>
    </source>
</evidence>
<protein>
    <submittedName>
        <fullName evidence="2">HD domain-containing protein</fullName>
    </submittedName>
</protein>
<reference evidence="2 3" key="1">
    <citation type="submission" date="2018-11" db="EMBL/GenBank/DDBJ databases">
        <title>Parancylomarina longa gen. nov., sp. nov., isolated from sediments of southern Okinawa.</title>
        <authorList>
            <person name="Fu T."/>
        </authorList>
    </citation>
    <scope>NUCLEOTIDE SEQUENCE [LARGE SCALE GENOMIC DNA]</scope>
    <source>
        <strain evidence="2 3">T3-2 S1-C</strain>
    </source>
</reference>